<dbReference type="Proteomes" id="UP001224775">
    <property type="component" value="Unassembled WGS sequence"/>
</dbReference>
<organism evidence="1 2">
    <name type="scientific">Skeletonema marinoi</name>
    <dbReference type="NCBI Taxonomy" id="267567"/>
    <lineage>
        <taxon>Eukaryota</taxon>
        <taxon>Sar</taxon>
        <taxon>Stramenopiles</taxon>
        <taxon>Ochrophyta</taxon>
        <taxon>Bacillariophyta</taxon>
        <taxon>Coscinodiscophyceae</taxon>
        <taxon>Thalassiosirophycidae</taxon>
        <taxon>Thalassiosirales</taxon>
        <taxon>Skeletonemataceae</taxon>
        <taxon>Skeletonema</taxon>
        <taxon>Skeletonema marinoi-dohrnii complex</taxon>
    </lineage>
</organism>
<accession>A0AAD8Y8D8</accession>
<gene>
    <name evidence="1" type="ORF">QTG54_008530</name>
</gene>
<evidence type="ECO:0000313" key="2">
    <source>
        <dbReference type="Proteomes" id="UP001224775"/>
    </source>
</evidence>
<keyword evidence="2" id="KW-1185">Reference proteome</keyword>
<protein>
    <submittedName>
        <fullName evidence="1">Uncharacterized protein</fullName>
    </submittedName>
</protein>
<name>A0AAD8Y8D8_9STRA</name>
<dbReference type="EMBL" id="JATAAI010000015">
    <property type="protein sequence ID" value="KAK1740435.1"/>
    <property type="molecule type" value="Genomic_DNA"/>
</dbReference>
<sequence>MGSRHAERNALTERFVFSRGNKSLTGNIESLRTLKNSLQSLTISNCPDVVGNFMDLADFPRLKQLKFRHTPVTGDIRDIEEQDFSVLKEIRLPKTVVGGDGYRFQRISEVSELVTAVDRIRRQRDATPFELFSWSLANDSPDRYDRDATYDPPPPFTVQFINPGSRFGWCWKNEQFNFCEVNWLDPEPDRASSDYERYTQELEPVLGVLIKFFKGYHQPPTQEEYTRLCEQCNLG</sequence>
<proteinExistence type="predicted"/>
<reference evidence="1" key="1">
    <citation type="submission" date="2023-06" db="EMBL/GenBank/DDBJ databases">
        <title>Survivors Of The Sea: Transcriptome response of Skeletonema marinoi to long-term dormancy.</title>
        <authorList>
            <person name="Pinder M.I.M."/>
            <person name="Kourtchenko O."/>
            <person name="Robertson E.K."/>
            <person name="Larsson T."/>
            <person name="Maumus F."/>
            <person name="Osuna-Cruz C.M."/>
            <person name="Vancaester E."/>
            <person name="Stenow R."/>
            <person name="Vandepoele K."/>
            <person name="Ploug H."/>
            <person name="Bruchert V."/>
            <person name="Godhe A."/>
            <person name="Topel M."/>
        </authorList>
    </citation>
    <scope>NUCLEOTIDE SEQUENCE</scope>
    <source>
        <strain evidence="1">R05AC</strain>
    </source>
</reference>
<evidence type="ECO:0000313" key="1">
    <source>
        <dbReference type="EMBL" id="KAK1740435.1"/>
    </source>
</evidence>
<dbReference type="AlphaFoldDB" id="A0AAD8Y8D8"/>
<comment type="caution">
    <text evidence="1">The sequence shown here is derived from an EMBL/GenBank/DDBJ whole genome shotgun (WGS) entry which is preliminary data.</text>
</comment>